<feature type="signal peptide" evidence="9">
    <location>
        <begin position="1"/>
        <end position="36"/>
    </location>
</feature>
<feature type="region of interest" description="Disordered" evidence="8">
    <location>
        <begin position="414"/>
        <end position="435"/>
    </location>
</feature>
<comment type="caution">
    <text evidence="11">The sequence shown here is derived from an EMBL/GenBank/DDBJ whole genome shotgun (WGS) entry which is preliminary data.</text>
</comment>
<keyword evidence="9" id="KW-0732">Signal</keyword>
<dbReference type="Pfam" id="PF00082">
    <property type="entry name" value="Peptidase_S8"/>
    <property type="match status" value="1"/>
</dbReference>
<evidence type="ECO:0000256" key="8">
    <source>
        <dbReference type="SAM" id="MobiDB-lite"/>
    </source>
</evidence>
<keyword evidence="2 6" id="KW-0645">Protease</keyword>
<evidence type="ECO:0000256" key="7">
    <source>
        <dbReference type="RuleBase" id="RU003355"/>
    </source>
</evidence>
<dbReference type="InterPro" id="IPR013783">
    <property type="entry name" value="Ig-like_fold"/>
</dbReference>
<organism evidence="11 12">
    <name type="scientific">Streptomyces evansiae</name>
    <dbReference type="NCBI Taxonomy" id="3075535"/>
    <lineage>
        <taxon>Bacteria</taxon>
        <taxon>Bacillati</taxon>
        <taxon>Actinomycetota</taxon>
        <taxon>Actinomycetes</taxon>
        <taxon>Kitasatosporales</taxon>
        <taxon>Streptomycetaceae</taxon>
        <taxon>Streptomyces</taxon>
    </lineage>
</organism>
<evidence type="ECO:0000313" key="12">
    <source>
        <dbReference type="Proteomes" id="UP001183607"/>
    </source>
</evidence>
<dbReference type="PRINTS" id="PR00723">
    <property type="entry name" value="SUBTILISIN"/>
</dbReference>
<dbReference type="Gene3D" id="3.40.50.200">
    <property type="entry name" value="Peptidase S8/S53 domain"/>
    <property type="match status" value="1"/>
</dbReference>
<gene>
    <name evidence="11" type="ORF">RM574_14725</name>
</gene>
<dbReference type="GO" id="GO:0005975">
    <property type="term" value="P:carbohydrate metabolic process"/>
    <property type="evidence" value="ECO:0007669"/>
    <property type="project" value="UniProtKB-ARBA"/>
</dbReference>
<proteinExistence type="inferred from homology"/>
<dbReference type="InterPro" id="IPR023827">
    <property type="entry name" value="Peptidase_S8_Asp-AS"/>
</dbReference>
<sequence length="1285" mass="133978">MSFLSSTTRWRRLLAATTVLATTALGPVFTTASAGAASAVTVGATASPVTGSGRISPPSPGKTAGTTVTLVTGDTVTVTKDARGRERATIAPARDSSRTFRTLTGPDGDLYVYPSDALAPLAAHTLDSAVFNVSRLIRDGYADAKKKTLPVIVSYADRPSGRTLDARAEDLPGSTRRRVMDRLGMAALTVDKKNAGSFWKSALPPARGKAAKTGGRVAHLWYDAPVKTALDRSVPQIHAPEVWKQGYDGTGTKVAVLDTGIDLQHADVKDRVLATKSFAGTATVQDGHGHGTHVASTIAGSGADSGGEYKGVTPGASLLIGKVLGDSGSGDDSNVIAGMEWAVEQGADVVSMSLGSDNGRESDPSSVALERLSAGSDTLFVVAAGNSGPGASTLGSPGVAESALTVGAVDRDDSLAPFSSRGPRADEDHGIKPDVTAPGVDIVAARAAGTSMGQPVDAYYTAASGTSMATPHVAGAAALLAQRHPDWDGKRLKEALVSHSMPSPGATVYAQGTGRIDVAASLDAPVGLSGKADFGMIWYPGRGVPYEKPTRTLTVRNAGDKPTTVRLAARSTTEPLPAGALTFDHDEVTVPADGTTEVTATLDPRSLPAATYSGEVTATTAGGATARAALGFTKEAEQYGVTVNLKDRNGDAPANGILVALGLDEGSTYYQTVPFAKDAKVTLRMPQGRYAFFGGLTTGDLGLRGGYGDADDVFSLPDVEVGDEAKELTVDARTAQDVRFDVKGERALENSTFAYGITRAGAQGAAQVTLSGDATISDAHHGAIPVGGKQSGLTASFYQRERVPLVAAEVTGRKGFPLSVRVGGGSFRFEGARTARVTDIGTGTPEEREGKPLTGRAVLIHADLPDDAIDALAEAQEAGAAAVLVTPVHDRSTFAQPYGGLLAPVLVVSHKDGTALAARAATKNGATVRLTGTKESPRAYSGRWDHTRGIPADLSSRLRRADFARVDNRFHASADGQIGEYQQHVAKGTKDPLEVSVPEELLLGTERAEYLYAAPGLTYQQDVSPTRFTATQMLGASAPARAGYRSTEDWFGPVPHFAPYGSGLGCNFCNTDQGVVPWPALVGDSEAHHSSDYGGTLNRLALLRGGAELPPADWRLPERDTYRIESDMSYGPDDGALEGARATAAYDFVAGPPTRFDKDACTGSLAEAVTKCEPLPLITTHYSLATDLHNKVTAGRPYSFTLSGHRVTGFKGSTRLKGATVDVSFDNGKTWQHAKTARTTGTSFRVSYPQPRRSASSGTVALRATLWDGQGNRTEETVLRAYTLK</sequence>
<evidence type="ECO:0000256" key="6">
    <source>
        <dbReference type="PROSITE-ProRule" id="PRU01240"/>
    </source>
</evidence>
<evidence type="ECO:0000256" key="1">
    <source>
        <dbReference type="ARBA" id="ARBA00011073"/>
    </source>
</evidence>
<dbReference type="RefSeq" id="WP_093853236.1">
    <property type="nucleotide sequence ID" value="NZ_JAVRER010000020.1"/>
</dbReference>
<dbReference type="PROSITE" id="PS00136">
    <property type="entry name" value="SUBTILASE_ASP"/>
    <property type="match status" value="1"/>
</dbReference>
<evidence type="ECO:0000256" key="3">
    <source>
        <dbReference type="ARBA" id="ARBA00022801"/>
    </source>
</evidence>
<dbReference type="PANTHER" id="PTHR43806:SF65">
    <property type="entry name" value="SERINE PROTEASE APRX"/>
    <property type="match status" value="1"/>
</dbReference>
<dbReference type="PROSITE" id="PS00137">
    <property type="entry name" value="SUBTILASE_HIS"/>
    <property type="match status" value="1"/>
</dbReference>
<dbReference type="PROSITE" id="PS51892">
    <property type="entry name" value="SUBTILASE"/>
    <property type="match status" value="1"/>
</dbReference>
<evidence type="ECO:0000256" key="4">
    <source>
        <dbReference type="ARBA" id="ARBA00022825"/>
    </source>
</evidence>
<comment type="similarity">
    <text evidence="1 6 7">Belongs to the peptidase S8 family.</text>
</comment>
<evidence type="ECO:0000259" key="10">
    <source>
        <dbReference type="Pfam" id="PF00082"/>
    </source>
</evidence>
<feature type="compositionally biased region" description="Basic and acidic residues" evidence="8">
    <location>
        <begin position="423"/>
        <end position="432"/>
    </location>
</feature>
<dbReference type="CDD" id="cd07487">
    <property type="entry name" value="Peptidases_S8_1"/>
    <property type="match status" value="1"/>
</dbReference>
<dbReference type="InterPro" id="IPR022398">
    <property type="entry name" value="Peptidase_S8_His-AS"/>
</dbReference>
<dbReference type="Proteomes" id="UP001183607">
    <property type="component" value="Unassembled WGS sequence"/>
</dbReference>
<dbReference type="InterPro" id="IPR000209">
    <property type="entry name" value="Peptidase_S8/S53_dom"/>
</dbReference>
<evidence type="ECO:0000313" key="11">
    <source>
        <dbReference type="EMBL" id="MDT0416744.1"/>
    </source>
</evidence>
<dbReference type="EMBL" id="JAVRER010000020">
    <property type="protein sequence ID" value="MDT0416744.1"/>
    <property type="molecule type" value="Genomic_DNA"/>
</dbReference>
<dbReference type="PROSITE" id="PS00138">
    <property type="entry name" value="SUBTILASE_SER"/>
    <property type="match status" value="1"/>
</dbReference>
<protein>
    <submittedName>
        <fullName evidence="11">S8 family serine peptidase</fullName>
    </submittedName>
</protein>
<keyword evidence="4 6" id="KW-0720">Serine protease</keyword>
<dbReference type="InterPro" id="IPR050131">
    <property type="entry name" value="Peptidase_S8_subtilisin-like"/>
</dbReference>
<evidence type="ECO:0000256" key="9">
    <source>
        <dbReference type="SAM" id="SignalP"/>
    </source>
</evidence>
<keyword evidence="3 6" id="KW-0378">Hydrolase</keyword>
<feature type="domain" description="Peptidase S8/S53" evidence="10">
    <location>
        <begin position="249"/>
        <end position="500"/>
    </location>
</feature>
<dbReference type="Gene3D" id="2.60.40.10">
    <property type="entry name" value="Immunoglobulins"/>
    <property type="match status" value="1"/>
</dbReference>
<evidence type="ECO:0000256" key="2">
    <source>
        <dbReference type="ARBA" id="ARBA00022670"/>
    </source>
</evidence>
<dbReference type="InterPro" id="IPR036852">
    <property type="entry name" value="Peptidase_S8/S53_dom_sf"/>
</dbReference>
<dbReference type="SUPFAM" id="SSF52743">
    <property type="entry name" value="Subtilisin-like"/>
    <property type="match status" value="1"/>
</dbReference>
<feature type="region of interest" description="Disordered" evidence="8">
    <location>
        <begin position="46"/>
        <end position="65"/>
    </location>
</feature>
<feature type="chain" id="PRO_5044842183" evidence="9">
    <location>
        <begin position="37"/>
        <end position="1285"/>
    </location>
</feature>
<dbReference type="GO" id="GO:0006508">
    <property type="term" value="P:proteolysis"/>
    <property type="evidence" value="ECO:0007669"/>
    <property type="project" value="UniProtKB-KW"/>
</dbReference>
<dbReference type="InterPro" id="IPR023828">
    <property type="entry name" value="Peptidase_S8_Ser-AS"/>
</dbReference>
<accession>A0ABD5E5V0</accession>
<dbReference type="Gene3D" id="3.50.30.30">
    <property type="match status" value="1"/>
</dbReference>
<name>A0ABD5E5V0_9ACTN</name>
<dbReference type="GO" id="GO:0004252">
    <property type="term" value="F:serine-type endopeptidase activity"/>
    <property type="evidence" value="ECO:0007669"/>
    <property type="project" value="UniProtKB-UniRule"/>
</dbReference>
<dbReference type="PANTHER" id="PTHR43806">
    <property type="entry name" value="PEPTIDASE S8"/>
    <property type="match status" value="1"/>
</dbReference>
<reference evidence="12" key="1">
    <citation type="submission" date="2023-07" db="EMBL/GenBank/DDBJ databases">
        <title>30 novel species of actinomycetes from the DSMZ collection.</title>
        <authorList>
            <person name="Nouioui I."/>
        </authorList>
    </citation>
    <scope>NUCLEOTIDE SEQUENCE [LARGE SCALE GENOMIC DNA]</scope>
    <source>
        <strain evidence="12">DSM 41982</strain>
    </source>
</reference>
<feature type="active site" description="Charge relay system" evidence="5 6">
    <location>
        <position position="290"/>
    </location>
</feature>
<feature type="active site" description="Charge relay system" evidence="5 6">
    <location>
        <position position="258"/>
    </location>
</feature>
<dbReference type="InterPro" id="IPR015500">
    <property type="entry name" value="Peptidase_S8_subtilisin-rel"/>
</dbReference>
<evidence type="ECO:0000256" key="5">
    <source>
        <dbReference type="PIRSR" id="PIRSR615500-1"/>
    </source>
</evidence>
<feature type="active site" description="Charge relay system" evidence="5 6">
    <location>
        <position position="467"/>
    </location>
</feature>